<protein>
    <submittedName>
        <fullName evidence="4">DUF1707 domain-containing protein</fullName>
    </submittedName>
</protein>
<keyword evidence="5" id="KW-1185">Reference proteome</keyword>
<comment type="caution">
    <text evidence="4">The sequence shown here is derived from an EMBL/GenBank/DDBJ whole genome shotgun (WGS) entry which is preliminary data.</text>
</comment>
<feature type="transmembrane region" description="Helical" evidence="2">
    <location>
        <begin position="152"/>
        <end position="174"/>
    </location>
</feature>
<dbReference type="EMBL" id="WWEQ01000070">
    <property type="protein sequence ID" value="MYM20710.1"/>
    <property type="molecule type" value="Genomic_DNA"/>
</dbReference>
<reference evidence="4 5" key="1">
    <citation type="submission" date="2020-01" db="EMBL/GenBank/DDBJ databases">
        <authorList>
            <person name="Deng T."/>
        </authorList>
    </citation>
    <scope>NUCLEOTIDE SEQUENCE [LARGE SCALE GENOMIC DNA]</scope>
    <source>
        <strain evidence="4 5">5221</strain>
    </source>
</reference>
<evidence type="ECO:0000256" key="1">
    <source>
        <dbReference type="SAM" id="MobiDB-lite"/>
    </source>
</evidence>
<dbReference type="InterPro" id="IPR012551">
    <property type="entry name" value="DUF1707_SHOCT-like"/>
</dbReference>
<feature type="transmembrane region" description="Helical" evidence="2">
    <location>
        <begin position="124"/>
        <end position="146"/>
    </location>
</feature>
<feature type="region of interest" description="Disordered" evidence="1">
    <location>
        <begin position="196"/>
        <end position="233"/>
    </location>
</feature>
<evidence type="ECO:0000313" key="4">
    <source>
        <dbReference type="EMBL" id="MYM20710.1"/>
    </source>
</evidence>
<feature type="region of interest" description="Disordered" evidence="1">
    <location>
        <begin position="77"/>
        <end position="112"/>
    </location>
</feature>
<dbReference type="RefSeq" id="WP_160954121.1">
    <property type="nucleotide sequence ID" value="NZ_WWEQ01000070.1"/>
</dbReference>
<dbReference type="AlphaFoldDB" id="A0A6N9H9D9"/>
<name>A0A6N9H9D9_9MICO</name>
<keyword evidence="2" id="KW-1133">Transmembrane helix</keyword>
<dbReference type="Pfam" id="PF08044">
    <property type="entry name" value="DUF1707"/>
    <property type="match status" value="1"/>
</dbReference>
<dbReference type="Proteomes" id="UP000469215">
    <property type="component" value="Unassembled WGS sequence"/>
</dbReference>
<gene>
    <name evidence="4" type="ORF">GSY69_12260</name>
</gene>
<sequence length="233" mass="25416">MALSAETWLRLSDSPFERPALRASDGDRGVVFDALGEAYAAGLIDSDEHAQRLEAAGDVKTLGDILPLLQDLVAPDAGPTGRAGQDGALAPTQQDRGRLAQLRDDEPTTPEEIDEAARAHARSVLLASALGWVGPSVLCVAIWAFSQQYAGGVFFWPLFVIFGTGFGFFGTLAGREKMIRERKRKLTTRARARLGDAQAQREIEANPRAFDLDDATGTREARRRARRERRGRA</sequence>
<keyword evidence="2" id="KW-0812">Transmembrane</keyword>
<evidence type="ECO:0000313" key="5">
    <source>
        <dbReference type="Proteomes" id="UP000469215"/>
    </source>
</evidence>
<evidence type="ECO:0000256" key="2">
    <source>
        <dbReference type="SAM" id="Phobius"/>
    </source>
</evidence>
<accession>A0A6N9H9D9</accession>
<feature type="compositionally biased region" description="Basic residues" evidence="1">
    <location>
        <begin position="221"/>
        <end position="233"/>
    </location>
</feature>
<organism evidence="4 5">
    <name type="scientific">Brevibacterium rongguiense</name>
    <dbReference type="NCBI Taxonomy" id="2695267"/>
    <lineage>
        <taxon>Bacteria</taxon>
        <taxon>Bacillati</taxon>
        <taxon>Actinomycetota</taxon>
        <taxon>Actinomycetes</taxon>
        <taxon>Micrococcales</taxon>
        <taxon>Brevibacteriaceae</taxon>
        <taxon>Brevibacterium</taxon>
    </lineage>
</organism>
<proteinExistence type="predicted"/>
<feature type="compositionally biased region" description="Basic and acidic residues" evidence="1">
    <location>
        <begin position="95"/>
        <end position="106"/>
    </location>
</feature>
<feature type="domain" description="DUF1707" evidence="3">
    <location>
        <begin position="21"/>
        <end position="72"/>
    </location>
</feature>
<keyword evidence="2" id="KW-0472">Membrane</keyword>
<evidence type="ECO:0000259" key="3">
    <source>
        <dbReference type="Pfam" id="PF08044"/>
    </source>
</evidence>